<dbReference type="CDD" id="cd09093">
    <property type="entry name" value="INPP5c_INPP5B"/>
    <property type="match status" value="1"/>
</dbReference>
<dbReference type="Gene3D" id="2.30.29.110">
    <property type="match status" value="1"/>
</dbReference>
<dbReference type="SMART" id="SM00128">
    <property type="entry name" value="IPPc"/>
    <property type="match status" value="1"/>
</dbReference>
<evidence type="ECO:0000256" key="8">
    <source>
        <dbReference type="ARBA" id="ARBA00023136"/>
    </source>
</evidence>
<reference evidence="13" key="1">
    <citation type="submission" date="2025-08" db="UniProtKB">
        <authorList>
            <consortium name="RefSeq"/>
        </authorList>
    </citation>
    <scope>IDENTIFICATION</scope>
    <source>
        <tissue evidence="13">Gonad</tissue>
    </source>
</reference>
<dbReference type="InterPro" id="IPR013783">
    <property type="entry name" value="Ig-like_fold"/>
</dbReference>
<dbReference type="Pfam" id="PF22669">
    <property type="entry name" value="Exo_endo_phos2"/>
    <property type="match status" value="1"/>
</dbReference>
<keyword evidence="5" id="KW-0967">Endosome</keyword>
<dbReference type="InterPro" id="IPR046985">
    <property type="entry name" value="IP5"/>
</dbReference>
<comment type="similarity">
    <text evidence="3">Belongs to the inositol 1,4,5-trisphosphate 5-phosphatase type II family.</text>
</comment>
<comment type="subcellular location">
    <subcellularLocation>
        <location evidence="2">Cytoplasmic vesicle</location>
        <location evidence="2">Phagosome membrane</location>
    </subcellularLocation>
    <subcellularLocation>
        <location evidence="1">Early endosome membrane</location>
    </subcellularLocation>
</comment>
<evidence type="ECO:0000259" key="11">
    <source>
        <dbReference type="PROSITE" id="PS50238"/>
    </source>
</evidence>
<keyword evidence="7" id="KW-0443">Lipid metabolism</keyword>
<dbReference type="RefSeq" id="XP_019639342.1">
    <property type="nucleotide sequence ID" value="XM_019783783.1"/>
</dbReference>
<dbReference type="InterPro" id="IPR048869">
    <property type="entry name" value="OCRL-1_2_ASH"/>
</dbReference>
<feature type="compositionally biased region" description="Low complexity" evidence="10">
    <location>
        <begin position="209"/>
        <end position="223"/>
    </location>
</feature>
<name>A0A6P5A7N7_BRABE</name>
<dbReference type="GO" id="GO:0004439">
    <property type="term" value="F:phosphatidylinositol-4,5-bisphosphate 5-phosphatase activity"/>
    <property type="evidence" value="ECO:0007669"/>
    <property type="project" value="UniProtKB-EC"/>
</dbReference>
<protein>
    <recommendedName>
        <fullName evidence="4">phosphoinositide 5-phosphatase</fullName>
        <ecNumber evidence="4">3.1.3.36</ecNumber>
    </recommendedName>
</protein>
<dbReference type="EC" id="3.1.3.36" evidence="4"/>
<proteinExistence type="inferred from homology"/>
<dbReference type="AlphaFoldDB" id="A0A6P5A7N7"/>
<dbReference type="InterPro" id="IPR000300">
    <property type="entry name" value="IPPc"/>
</dbReference>
<dbReference type="Gene3D" id="3.60.10.10">
    <property type="entry name" value="Endonuclease/exonuclease/phosphatase"/>
    <property type="match status" value="1"/>
</dbReference>
<organism evidence="12 13">
    <name type="scientific">Branchiostoma belcheri</name>
    <name type="common">Amphioxus</name>
    <dbReference type="NCBI Taxonomy" id="7741"/>
    <lineage>
        <taxon>Eukaryota</taxon>
        <taxon>Metazoa</taxon>
        <taxon>Chordata</taxon>
        <taxon>Cephalochordata</taxon>
        <taxon>Leptocardii</taxon>
        <taxon>Amphioxiformes</taxon>
        <taxon>Branchiostomatidae</taxon>
        <taxon>Branchiostoma</taxon>
    </lineage>
</organism>
<dbReference type="GO" id="GO:0030670">
    <property type="term" value="C:phagocytic vesicle membrane"/>
    <property type="evidence" value="ECO:0007669"/>
    <property type="project" value="UniProtKB-SubCell"/>
</dbReference>
<dbReference type="Gene3D" id="2.60.40.10">
    <property type="entry name" value="Immunoglobulins"/>
    <property type="match status" value="1"/>
</dbReference>
<dbReference type="InterPro" id="IPR031896">
    <property type="entry name" value="INPP5B_PH_dom"/>
</dbReference>
<keyword evidence="8" id="KW-0472">Membrane</keyword>
<dbReference type="CDD" id="cd04380">
    <property type="entry name" value="RhoGAP_OCRL1"/>
    <property type="match status" value="1"/>
</dbReference>
<keyword evidence="6" id="KW-0378">Hydrolase</keyword>
<gene>
    <name evidence="13" type="primary">LOC109481243</name>
</gene>
<evidence type="ECO:0000256" key="7">
    <source>
        <dbReference type="ARBA" id="ARBA00023098"/>
    </source>
</evidence>
<dbReference type="SMART" id="SM00324">
    <property type="entry name" value="RhoGAP"/>
    <property type="match status" value="1"/>
</dbReference>
<dbReference type="PROSITE" id="PS50238">
    <property type="entry name" value="RHOGAP"/>
    <property type="match status" value="1"/>
</dbReference>
<dbReference type="GO" id="GO:0007165">
    <property type="term" value="P:signal transduction"/>
    <property type="evidence" value="ECO:0007669"/>
    <property type="project" value="InterPro"/>
</dbReference>
<dbReference type="Proteomes" id="UP000515135">
    <property type="component" value="Unplaced"/>
</dbReference>
<dbReference type="GO" id="GO:0031901">
    <property type="term" value="C:early endosome membrane"/>
    <property type="evidence" value="ECO:0007669"/>
    <property type="project" value="UniProtKB-SubCell"/>
</dbReference>
<dbReference type="InterPro" id="IPR036691">
    <property type="entry name" value="Endo/exonu/phosph_ase_sf"/>
</dbReference>
<sequence>MDPSGTVQETLAVEEKCVSAVDAVLVQELVQGSRVVALVEAKTGFGFFMYSTKRMPVQGSDLTLEKVIPVKEDFTVEVINDPAKAHLIGSDVPVKVCGSGQVLTLELPFGSKSGNFLTALRRAISLYTSKPPAGVLQPFAWLQKYTQKLATTDLTEFDPLSSPSQQTSQDWPWSALVKPPSGPTTPVAFAENMGMEGFEDNFADKLSVQSSSTSWEDTSSQQDPWTEVDSEADGGSSEPVVRGGSVSTMGPMLANRPSVREPIVRMYMLKEEAKYTHLKTFRIFAGTWNVNGQPATESLKAWLASDSTPPDLYAVGFQELDLSKEAFLFNDSAREEEWVKAVTHGLHPGASYRRVRLIRLVGMMLLVFVRSEHNKFLSQIEAQTVGTGIMGKMGNKGGVAVRFDFHNTSFCIVNSHLAAHTELYERRNQDYSDICARMQFNLTQPPLTIHKHNVVLWVGDLNYRLSDIENNEVKMLIDKKMFSDLLTHDQLTRQMAEGNVFHDFSEANVNFIPTYKYDPGTDDWDTSEKCRVPAWCDRVLWKGDSVSAVEYRSHRSLKLSDHKPVSCLFDIGVKVIDEDNYKRVFEEVIRKLDRLENEFLPSVSLSCVELKFEHIKFLEPQKRTIIITNTGQVPCQFEFICKLDEKEYCKPWLSVEPYLGFIMPGDSYPIEFEVYVDKNTAGRLNSGEDRLEDILVLHLDGGKDYFVTVQGDYIPSCFGSSVEALCNMRGPIREVPVARLVDLEAGSPSKTSPEDSFDPLPIPKEIWLLVDHLYKHALRQEDLFQQPGLHSEIEEIRDCLDTGIPDTIPGRPHSVAECLLMFLESLPEPVIPHQYYQSCLDSCSNFELCKQLMSQVPEHHKNVFKYLTAFLRELLSYTDDNKLDPKTLAMIFGVLLLRPKRDENRRHNNQQTTRRRATFVYQFLVNPYDG</sequence>
<dbReference type="InterPro" id="IPR000198">
    <property type="entry name" value="RhoGAP_dom"/>
</dbReference>
<dbReference type="Pfam" id="PF00620">
    <property type="entry name" value="RhoGAP"/>
    <property type="match status" value="1"/>
</dbReference>
<dbReference type="FunFam" id="3.60.10.10:FF:000004">
    <property type="entry name" value="Type II inositol 1,4,5-trisphosphate 5-phosphatase"/>
    <property type="match status" value="1"/>
</dbReference>
<dbReference type="Gene3D" id="1.10.555.10">
    <property type="entry name" value="Rho GTPase activation protein"/>
    <property type="match status" value="1"/>
</dbReference>
<dbReference type="InterPro" id="IPR047078">
    <property type="entry name" value="RhoGAP_OCRL1"/>
</dbReference>
<dbReference type="GO" id="GO:0046856">
    <property type="term" value="P:phosphatidylinositol dephosphorylation"/>
    <property type="evidence" value="ECO:0007669"/>
    <property type="project" value="InterPro"/>
</dbReference>
<dbReference type="GO" id="GO:0052745">
    <property type="term" value="F:inositol phosphate phosphatase activity"/>
    <property type="evidence" value="ECO:0007669"/>
    <property type="project" value="InterPro"/>
</dbReference>
<evidence type="ECO:0000256" key="1">
    <source>
        <dbReference type="ARBA" id="ARBA00004146"/>
    </source>
</evidence>
<dbReference type="FunFam" id="1.10.555.10:FF:000012">
    <property type="entry name" value="Putative inositol polyphosphate 5-phosphatase OCRL-1"/>
    <property type="match status" value="1"/>
</dbReference>
<dbReference type="KEGG" id="bbel:109481243"/>
<dbReference type="InterPro" id="IPR037793">
    <property type="entry name" value="OCRL1/INPP5B_INPP5c"/>
</dbReference>
<dbReference type="SUPFAM" id="SSF48350">
    <property type="entry name" value="GTPase activation domain, GAP"/>
    <property type="match status" value="1"/>
</dbReference>
<dbReference type="PANTHER" id="PTHR11200">
    <property type="entry name" value="INOSITOL 5-PHOSPHATASE"/>
    <property type="match status" value="1"/>
</dbReference>
<evidence type="ECO:0000256" key="2">
    <source>
        <dbReference type="ARBA" id="ARBA00004580"/>
    </source>
</evidence>
<evidence type="ECO:0000256" key="5">
    <source>
        <dbReference type="ARBA" id="ARBA00022753"/>
    </source>
</evidence>
<dbReference type="InterPro" id="IPR008936">
    <property type="entry name" value="Rho_GTPase_activation_prot"/>
</dbReference>
<dbReference type="SUPFAM" id="SSF56219">
    <property type="entry name" value="DNase I-like"/>
    <property type="match status" value="1"/>
</dbReference>
<dbReference type="PANTHER" id="PTHR11200:SF300">
    <property type="entry name" value="TYPE II INOSITOL 1,4,5-TRISPHOSPHATE 5-PHOSPHATASE"/>
    <property type="match status" value="1"/>
</dbReference>
<evidence type="ECO:0000256" key="10">
    <source>
        <dbReference type="SAM" id="MobiDB-lite"/>
    </source>
</evidence>
<feature type="domain" description="Rho-GAP" evidence="11">
    <location>
        <begin position="741"/>
        <end position="930"/>
    </location>
</feature>
<dbReference type="GeneID" id="109481243"/>
<keyword evidence="9" id="KW-0968">Cytoplasmic vesicle</keyword>
<feature type="region of interest" description="Disordered" evidence="10">
    <location>
        <begin position="209"/>
        <end position="254"/>
    </location>
</feature>
<dbReference type="FunFam" id="2.60.40.10:FF:000132">
    <property type="entry name" value="Inositol polyphosphate 5-phosphatase OCRL-1 isoform b"/>
    <property type="match status" value="1"/>
</dbReference>
<evidence type="ECO:0000256" key="6">
    <source>
        <dbReference type="ARBA" id="ARBA00022801"/>
    </source>
</evidence>
<dbReference type="OrthoDB" id="7862313at2759"/>
<accession>A0A6P5A7N7</accession>
<dbReference type="Pfam" id="PF16776">
    <property type="entry name" value="INPP5B_PH"/>
    <property type="match status" value="1"/>
</dbReference>
<keyword evidence="12" id="KW-1185">Reference proteome</keyword>
<evidence type="ECO:0000256" key="3">
    <source>
        <dbReference type="ARBA" id="ARBA00005910"/>
    </source>
</evidence>
<evidence type="ECO:0000313" key="12">
    <source>
        <dbReference type="Proteomes" id="UP000515135"/>
    </source>
</evidence>
<dbReference type="Pfam" id="PF21310">
    <property type="entry name" value="OCRL-like_ASH"/>
    <property type="match status" value="1"/>
</dbReference>
<evidence type="ECO:0000256" key="9">
    <source>
        <dbReference type="ARBA" id="ARBA00023329"/>
    </source>
</evidence>
<evidence type="ECO:0000313" key="13">
    <source>
        <dbReference type="RefSeq" id="XP_019639342.1"/>
    </source>
</evidence>
<evidence type="ECO:0000256" key="4">
    <source>
        <dbReference type="ARBA" id="ARBA00013044"/>
    </source>
</evidence>